<evidence type="ECO:0000256" key="1">
    <source>
        <dbReference type="ARBA" id="ARBA00001933"/>
    </source>
</evidence>
<dbReference type="GO" id="GO:0046872">
    <property type="term" value="F:metal ion binding"/>
    <property type="evidence" value="ECO:0007669"/>
    <property type="project" value="UniProtKB-KW"/>
</dbReference>
<keyword evidence="2" id="KW-0004">4Fe-4S</keyword>
<dbReference type="PANTHER" id="PTHR30538">
    <property type="entry name" value="LYSINE 2,3-AMINOMUTASE-RELATED"/>
    <property type="match status" value="1"/>
</dbReference>
<evidence type="ECO:0000256" key="4">
    <source>
        <dbReference type="ARBA" id="ARBA00022723"/>
    </source>
</evidence>
<dbReference type="GO" id="GO:0003824">
    <property type="term" value="F:catalytic activity"/>
    <property type="evidence" value="ECO:0007669"/>
    <property type="project" value="InterPro"/>
</dbReference>
<protein>
    <recommendedName>
        <fullName evidence="9">Radical SAM core domain-containing protein</fullName>
    </recommendedName>
</protein>
<keyword evidence="3" id="KW-0949">S-adenosyl-L-methionine</keyword>
<sequence>MNIILAARIKVTKISQYKIRVNYFANFAMRNYEKIISIIKDNNFDRGGFHGSGVVGLKPFVDNKVPDEFKLLYTQQELKKFTQLRGTPRDIEERMKVKISDHYLKLVQRSEHLKNLIKARSEETEDLSGDLDPSNQNRYSPIPGLLHKYEMVLLYTSGTCSSHCRYCYRLDLFTKKTGKQLAKINEVKDYIVNYNRKVKACQGTDPESGKPIYFIKEALLSGGDPMALSNKRLARFMFGLAEAGITTLRIGTKELAFFPARFDDNFFDMLDLFNKTYPHVRVVFVVHFTHPAEFLEMDNEQNYLPSNLNSFTFDWMKETLNPVLKLKKRAHFISLENQTPIIWKVNDDSATLNMMQKELYNKGIGNHYFFQCRNIQGKKEFALPLEETWKIFSLSQKGLSGIEKHARFVMSTEQGKIEVISVTDGKIIFRIHRDPYDIRPEENIIICKSNPNAFWITDYKGHIIYDPSSILQS</sequence>
<dbReference type="GO" id="GO:0051539">
    <property type="term" value="F:4 iron, 4 sulfur cluster binding"/>
    <property type="evidence" value="ECO:0007669"/>
    <property type="project" value="UniProtKB-KW"/>
</dbReference>
<evidence type="ECO:0000256" key="2">
    <source>
        <dbReference type="ARBA" id="ARBA00022485"/>
    </source>
</evidence>
<dbReference type="OrthoDB" id="5396721at2759"/>
<evidence type="ECO:0000313" key="7">
    <source>
        <dbReference type="EMBL" id="KAF0488810.1"/>
    </source>
</evidence>
<keyword evidence="6" id="KW-0411">Iron-sulfur</keyword>
<evidence type="ECO:0000256" key="6">
    <source>
        <dbReference type="ARBA" id="ARBA00023014"/>
    </source>
</evidence>
<name>A0A8H4AFG7_GIGMA</name>
<evidence type="ECO:0000313" key="8">
    <source>
        <dbReference type="Proteomes" id="UP000439903"/>
    </source>
</evidence>
<dbReference type="Gene3D" id="3.20.20.70">
    <property type="entry name" value="Aldolase class I"/>
    <property type="match status" value="1"/>
</dbReference>
<dbReference type="Proteomes" id="UP000439903">
    <property type="component" value="Unassembled WGS sequence"/>
</dbReference>
<keyword evidence="8" id="KW-1185">Reference proteome</keyword>
<evidence type="ECO:0000256" key="3">
    <source>
        <dbReference type="ARBA" id="ARBA00022691"/>
    </source>
</evidence>
<keyword evidence="5" id="KW-0408">Iron</keyword>
<organism evidence="7 8">
    <name type="scientific">Gigaspora margarita</name>
    <dbReference type="NCBI Taxonomy" id="4874"/>
    <lineage>
        <taxon>Eukaryota</taxon>
        <taxon>Fungi</taxon>
        <taxon>Fungi incertae sedis</taxon>
        <taxon>Mucoromycota</taxon>
        <taxon>Glomeromycotina</taxon>
        <taxon>Glomeromycetes</taxon>
        <taxon>Diversisporales</taxon>
        <taxon>Gigasporaceae</taxon>
        <taxon>Gigaspora</taxon>
    </lineage>
</organism>
<dbReference type="InterPro" id="IPR003739">
    <property type="entry name" value="Lys_aminomutase/Glu_NH3_mut"/>
</dbReference>
<dbReference type="PANTHER" id="PTHR30538:SF0">
    <property type="entry name" value="L-LYSINE 2,3-AMINOMUTASE AQ_1632-RELATED"/>
    <property type="match status" value="1"/>
</dbReference>
<reference evidence="7 8" key="1">
    <citation type="journal article" date="2019" name="Environ. Microbiol.">
        <title>At the nexus of three kingdoms: the genome of the mycorrhizal fungus Gigaspora margarita provides insights into plant, endobacterial and fungal interactions.</title>
        <authorList>
            <person name="Venice F."/>
            <person name="Ghignone S."/>
            <person name="Salvioli di Fossalunga A."/>
            <person name="Amselem J."/>
            <person name="Novero M."/>
            <person name="Xianan X."/>
            <person name="Sedzielewska Toro K."/>
            <person name="Morin E."/>
            <person name="Lipzen A."/>
            <person name="Grigoriev I.V."/>
            <person name="Henrissat B."/>
            <person name="Martin F.M."/>
            <person name="Bonfante P."/>
        </authorList>
    </citation>
    <scope>NUCLEOTIDE SEQUENCE [LARGE SCALE GENOMIC DNA]</scope>
    <source>
        <strain evidence="7 8">BEG34</strain>
    </source>
</reference>
<comment type="caution">
    <text evidence="7">The sequence shown here is derived from an EMBL/GenBank/DDBJ whole genome shotgun (WGS) entry which is preliminary data.</text>
</comment>
<dbReference type="AlphaFoldDB" id="A0A8H4AFG7"/>
<evidence type="ECO:0000256" key="5">
    <source>
        <dbReference type="ARBA" id="ARBA00023004"/>
    </source>
</evidence>
<accession>A0A8H4AFG7</accession>
<dbReference type="InterPro" id="IPR013785">
    <property type="entry name" value="Aldolase_TIM"/>
</dbReference>
<evidence type="ECO:0008006" key="9">
    <source>
        <dbReference type="Google" id="ProtNLM"/>
    </source>
</evidence>
<dbReference type="SFLD" id="SFLDS00029">
    <property type="entry name" value="Radical_SAM"/>
    <property type="match status" value="1"/>
</dbReference>
<dbReference type="InterPro" id="IPR007197">
    <property type="entry name" value="rSAM"/>
</dbReference>
<proteinExistence type="predicted"/>
<keyword evidence="4" id="KW-0479">Metal-binding</keyword>
<dbReference type="EMBL" id="WTPW01000678">
    <property type="protein sequence ID" value="KAF0488810.1"/>
    <property type="molecule type" value="Genomic_DNA"/>
</dbReference>
<dbReference type="SFLD" id="SFLDG01070">
    <property type="entry name" value="PLP-dependent"/>
    <property type="match status" value="1"/>
</dbReference>
<gene>
    <name evidence="7" type="ORF">F8M41_022175</name>
</gene>
<comment type="cofactor">
    <cofactor evidence="1">
        <name>pyridoxal 5'-phosphate</name>
        <dbReference type="ChEBI" id="CHEBI:597326"/>
    </cofactor>
</comment>